<feature type="transmembrane region" description="Helical" evidence="8">
    <location>
        <begin position="105"/>
        <end position="130"/>
    </location>
</feature>
<dbReference type="GO" id="GO:0005886">
    <property type="term" value="C:plasma membrane"/>
    <property type="evidence" value="ECO:0007669"/>
    <property type="project" value="UniProtKB-SubCell"/>
</dbReference>
<dbReference type="PROSITE" id="PS50850">
    <property type="entry name" value="MFS"/>
    <property type="match status" value="1"/>
</dbReference>
<evidence type="ECO:0000256" key="2">
    <source>
        <dbReference type="ARBA" id="ARBA00022448"/>
    </source>
</evidence>
<feature type="transmembrane region" description="Helical" evidence="8">
    <location>
        <begin position="198"/>
        <end position="223"/>
    </location>
</feature>
<dbReference type="Gene3D" id="1.20.1250.20">
    <property type="entry name" value="MFS general substrate transporter like domains"/>
    <property type="match status" value="1"/>
</dbReference>
<keyword evidence="5 8" id="KW-1133">Transmembrane helix</keyword>
<dbReference type="NCBIfam" id="TIGR00711">
    <property type="entry name" value="efflux_EmrB"/>
    <property type="match status" value="1"/>
</dbReference>
<dbReference type="AlphaFoldDB" id="A0A4P9ZPM0"/>
<dbReference type="Proteomes" id="UP000268162">
    <property type="component" value="Unassembled WGS sequence"/>
</dbReference>
<dbReference type="STRING" id="215637.A0A4P9ZPM0"/>
<feature type="compositionally biased region" description="Polar residues" evidence="7">
    <location>
        <begin position="1"/>
        <end position="17"/>
    </location>
</feature>
<keyword evidence="3" id="KW-1003">Cell membrane</keyword>
<evidence type="ECO:0000256" key="3">
    <source>
        <dbReference type="ARBA" id="ARBA00022475"/>
    </source>
</evidence>
<feature type="transmembrane region" description="Helical" evidence="8">
    <location>
        <begin position="230"/>
        <end position="249"/>
    </location>
</feature>
<feature type="compositionally biased region" description="Polar residues" evidence="7">
    <location>
        <begin position="49"/>
        <end position="65"/>
    </location>
</feature>
<evidence type="ECO:0000256" key="7">
    <source>
        <dbReference type="SAM" id="MobiDB-lite"/>
    </source>
</evidence>
<dbReference type="SUPFAM" id="SSF103473">
    <property type="entry name" value="MFS general substrate transporter"/>
    <property type="match status" value="2"/>
</dbReference>
<accession>A0A4P9ZPM0</accession>
<dbReference type="InterPro" id="IPR036259">
    <property type="entry name" value="MFS_trans_sf"/>
</dbReference>
<feature type="transmembrane region" description="Helical" evidence="8">
    <location>
        <begin position="433"/>
        <end position="452"/>
    </location>
</feature>
<evidence type="ECO:0000256" key="4">
    <source>
        <dbReference type="ARBA" id="ARBA00022692"/>
    </source>
</evidence>
<feature type="transmembrane region" description="Helical" evidence="8">
    <location>
        <begin position="325"/>
        <end position="347"/>
    </location>
</feature>
<reference evidence="11" key="1">
    <citation type="journal article" date="2018" name="Nat. Microbiol.">
        <title>Leveraging single-cell genomics to expand the fungal tree of life.</title>
        <authorList>
            <person name="Ahrendt S.R."/>
            <person name="Quandt C.A."/>
            <person name="Ciobanu D."/>
            <person name="Clum A."/>
            <person name="Salamov A."/>
            <person name="Andreopoulos B."/>
            <person name="Cheng J.F."/>
            <person name="Woyke T."/>
            <person name="Pelin A."/>
            <person name="Henrissat B."/>
            <person name="Reynolds N.K."/>
            <person name="Benny G.L."/>
            <person name="Smith M.E."/>
            <person name="James T.Y."/>
            <person name="Grigoriev I.V."/>
        </authorList>
    </citation>
    <scope>NUCLEOTIDE SEQUENCE [LARGE SCALE GENOMIC DNA]</scope>
    <source>
        <strain evidence="11">RSA 468</strain>
    </source>
</reference>
<feature type="domain" description="Major facilitator superfamily (MFS) profile" evidence="9">
    <location>
        <begin position="108"/>
        <end position="591"/>
    </location>
</feature>
<feature type="region of interest" description="Disordered" evidence="7">
    <location>
        <begin position="1"/>
        <end position="29"/>
    </location>
</feature>
<keyword evidence="2" id="KW-0813">Transport</keyword>
<dbReference type="PANTHER" id="PTHR23501">
    <property type="entry name" value="MAJOR FACILITATOR SUPERFAMILY"/>
    <property type="match status" value="1"/>
</dbReference>
<dbReference type="InterPro" id="IPR020846">
    <property type="entry name" value="MFS_dom"/>
</dbReference>
<feature type="transmembrane region" description="Helical" evidence="8">
    <location>
        <begin position="464"/>
        <end position="483"/>
    </location>
</feature>
<protein>
    <submittedName>
        <fullName evidence="10">Major facilitator superfamily-domain-containing protein</fullName>
    </submittedName>
</protein>
<organism evidence="10 11">
    <name type="scientific">Dimargaris cristalligena</name>
    <dbReference type="NCBI Taxonomy" id="215637"/>
    <lineage>
        <taxon>Eukaryota</taxon>
        <taxon>Fungi</taxon>
        <taxon>Fungi incertae sedis</taxon>
        <taxon>Zoopagomycota</taxon>
        <taxon>Kickxellomycotina</taxon>
        <taxon>Dimargaritomycetes</taxon>
        <taxon>Dimargaritales</taxon>
        <taxon>Dimargaritaceae</taxon>
        <taxon>Dimargaris</taxon>
    </lineage>
</organism>
<feature type="transmembrane region" description="Helical" evidence="8">
    <location>
        <begin position="295"/>
        <end position="319"/>
    </location>
</feature>
<dbReference type="Gene3D" id="1.20.1720.10">
    <property type="entry name" value="Multidrug resistance protein D"/>
    <property type="match status" value="1"/>
</dbReference>
<evidence type="ECO:0000256" key="6">
    <source>
        <dbReference type="ARBA" id="ARBA00023136"/>
    </source>
</evidence>
<dbReference type="CDD" id="cd17502">
    <property type="entry name" value="MFS_Azr1_MDR_like"/>
    <property type="match status" value="1"/>
</dbReference>
<dbReference type="EMBL" id="ML002905">
    <property type="protein sequence ID" value="RKP35303.1"/>
    <property type="molecule type" value="Genomic_DNA"/>
</dbReference>
<feature type="transmembrane region" description="Helical" evidence="8">
    <location>
        <begin position="495"/>
        <end position="518"/>
    </location>
</feature>
<evidence type="ECO:0000256" key="5">
    <source>
        <dbReference type="ARBA" id="ARBA00022989"/>
    </source>
</evidence>
<feature type="transmembrane region" description="Helical" evidence="8">
    <location>
        <begin position="564"/>
        <end position="586"/>
    </location>
</feature>
<sequence length="601" mass="63402">MSNNHDSYATVVSSFPSPESVGESADPGTLVVRSTAEAPALGNYVEVPQRTQSQDTIRRASSNDTAIGDPEKAVDLESAATTTAADGGGTSPLEGEKARIKGTQLLVIMVGLCLSLFLAYIDITIVATALPDIGIGLNDFSQVSWIALAYLLTFAPLQPLYGKLSDIFGRVPVIVVSLIVFMIGCAICGAAPTMSVLIAGRAIAGIGGAGLISLPMIVVADIIPLHRRALFLGVFGGVFALASVLGPILGGVFTDYVTWRWTFYFNLPVGGVTLILILLFLRIPHEGGHFRRKLARVDFLGASSLLAAIVFLLLAIVWGGNNYPWNSPVIISFFCLAVFFMVSFVFVELRMAVEPIIPLHLFKHRNFALANACILLVGMIILGSVFYLPVFYHIVRGDSATTAGLKLLPLLLAMVFAALISGIVTAKTGVYRPIISIGFAVATIGLGLLTLIKADMKQATEIGFLVIMGVGCGMCIQTLMLVAQSGVPEEDVAMATSCFSFCQTIGSGIGIAAMSAILNNNLALLLSEIPGINVHEVTTNPSLLTTTNIPADTLADVQAAYVAAIRQIFIVLAPVAGVACIVSLFIKHIPLRKDLIAAPAA</sequence>
<feature type="transmembrane region" description="Helical" evidence="8">
    <location>
        <begin position="173"/>
        <end position="192"/>
    </location>
</feature>
<feature type="transmembrane region" description="Helical" evidence="8">
    <location>
        <begin position="407"/>
        <end position="426"/>
    </location>
</feature>
<dbReference type="OrthoDB" id="10021397at2759"/>
<feature type="transmembrane region" description="Helical" evidence="8">
    <location>
        <begin position="368"/>
        <end position="395"/>
    </location>
</feature>
<name>A0A4P9ZPM0_9FUNG</name>
<keyword evidence="11" id="KW-1185">Reference proteome</keyword>
<comment type="subcellular location">
    <subcellularLocation>
        <location evidence="1">Cell membrane</location>
        <topology evidence="1">Multi-pass membrane protein</topology>
    </subcellularLocation>
</comment>
<dbReference type="PANTHER" id="PTHR23501:SF191">
    <property type="entry name" value="VACUOLAR BASIC AMINO ACID TRANSPORTER 4"/>
    <property type="match status" value="1"/>
</dbReference>
<gene>
    <name evidence="10" type="ORF">BJ085DRAFT_37467</name>
</gene>
<evidence type="ECO:0000313" key="11">
    <source>
        <dbReference type="Proteomes" id="UP000268162"/>
    </source>
</evidence>
<evidence type="ECO:0000256" key="8">
    <source>
        <dbReference type="SAM" id="Phobius"/>
    </source>
</evidence>
<evidence type="ECO:0000256" key="1">
    <source>
        <dbReference type="ARBA" id="ARBA00004651"/>
    </source>
</evidence>
<keyword evidence="6 8" id="KW-0472">Membrane</keyword>
<dbReference type="InterPro" id="IPR004638">
    <property type="entry name" value="EmrB-like"/>
</dbReference>
<feature type="transmembrane region" description="Helical" evidence="8">
    <location>
        <begin position="142"/>
        <end position="161"/>
    </location>
</feature>
<feature type="transmembrane region" description="Helical" evidence="8">
    <location>
        <begin position="261"/>
        <end position="283"/>
    </location>
</feature>
<proteinExistence type="predicted"/>
<evidence type="ECO:0000313" key="10">
    <source>
        <dbReference type="EMBL" id="RKP35303.1"/>
    </source>
</evidence>
<dbReference type="Pfam" id="PF07690">
    <property type="entry name" value="MFS_1"/>
    <property type="match status" value="1"/>
</dbReference>
<feature type="region of interest" description="Disordered" evidence="7">
    <location>
        <begin position="42"/>
        <end position="73"/>
    </location>
</feature>
<evidence type="ECO:0000259" key="9">
    <source>
        <dbReference type="PROSITE" id="PS50850"/>
    </source>
</evidence>
<dbReference type="PRINTS" id="PR01036">
    <property type="entry name" value="TCRTETB"/>
</dbReference>
<keyword evidence="4 8" id="KW-0812">Transmembrane</keyword>
<dbReference type="GO" id="GO:0022857">
    <property type="term" value="F:transmembrane transporter activity"/>
    <property type="evidence" value="ECO:0007669"/>
    <property type="project" value="InterPro"/>
</dbReference>
<dbReference type="InterPro" id="IPR011701">
    <property type="entry name" value="MFS"/>
</dbReference>